<gene>
    <name evidence="4" type="ORF">RQM59_04000</name>
</gene>
<dbReference type="InterPro" id="IPR013325">
    <property type="entry name" value="RNA_pol_sigma_r2"/>
</dbReference>
<dbReference type="Proteomes" id="UP001257277">
    <property type="component" value="Unassembled WGS sequence"/>
</dbReference>
<dbReference type="InterPro" id="IPR014284">
    <property type="entry name" value="RNA_pol_sigma-70_dom"/>
</dbReference>
<name>A0ABU3LCS5_9FLAO</name>
<dbReference type="InterPro" id="IPR007627">
    <property type="entry name" value="RNA_pol_sigma70_r2"/>
</dbReference>
<evidence type="ECO:0000313" key="4">
    <source>
        <dbReference type="EMBL" id="MDT7831529.1"/>
    </source>
</evidence>
<dbReference type="InterPro" id="IPR046531">
    <property type="entry name" value="DUF6596"/>
</dbReference>
<dbReference type="Pfam" id="PF20239">
    <property type="entry name" value="DUF6596"/>
    <property type="match status" value="1"/>
</dbReference>
<protein>
    <submittedName>
        <fullName evidence="4">Sigma-70 family RNA polymerase sigma factor</fullName>
    </submittedName>
</protein>
<dbReference type="Gene3D" id="1.10.1740.10">
    <property type="match status" value="1"/>
</dbReference>
<organism evidence="4 5">
    <name type="scientific">Asprobacillus argus</name>
    <dbReference type="NCBI Taxonomy" id="3076534"/>
    <lineage>
        <taxon>Bacteria</taxon>
        <taxon>Pseudomonadati</taxon>
        <taxon>Bacteroidota</taxon>
        <taxon>Flavobacteriia</taxon>
        <taxon>Flavobacteriales</taxon>
        <taxon>Flavobacteriaceae</taxon>
        <taxon>Asprobacillus</taxon>
    </lineage>
</organism>
<feature type="coiled-coil region" evidence="1">
    <location>
        <begin position="377"/>
        <end position="404"/>
    </location>
</feature>
<dbReference type="InterPro" id="IPR013324">
    <property type="entry name" value="RNA_pol_sigma_r3/r4-like"/>
</dbReference>
<proteinExistence type="predicted"/>
<feature type="domain" description="DUF6596" evidence="3">
    <location>
        <begin position="186"/>
        <end position="287"/>
    </location>
</feature>
<evidence type="ECO:0000313" key="5">
    <source>
        <dbReference type="Proteomes" id="UP001257277"/>
    </source>
</evidence>
<evidence type="ECO:0000259" key="3">
    <source>
        <dbReference type="Pfam" id="PF20239"/>
    </source>
</evidence>
<keyword evidence="5" id="KW-1185">Reference proteome</keyword>
<evidence type="ECO:0000259" key="2">
    <source>
        <dbReference type="Pfam" id="PF04542"/>
    </source>
</evidence>
<dbReference type="Pfam" id="PF04542">
    <property type="entry name" value="Sigma70_r2"/>
    <property type="match status" value="1"/>
</dbReference>
<reference evidence="4 5" key="1">
    <citation type="submission" date="2023-09" db="EMBL/GenBank/DDBJ databases">
        <title>Novel taxa isolated from Blanes Bay.</title>
        <authorList>
            <person name="Rey-Velasco X."/>
            <person name="Lucena T."/>
        </authorList>
    </citation>
    <scope>NUCLEOTIDE SEQUENCE [LARGE SCALE GENOMIC DNA]</scope>
    <source>
        <strain evidence="4 5">S356</strain>
    </source>
</reference>
<keyword evidence="1" id="KW-0175">Coiled coil</keyword>
<dbReference type="SUPFAM" id="SSF88946">
    <property type="entry name" value="Sigma2 domain of RNA polymerase sigma factors"/>
    <property type="match status" value="1"/>
</dbReference>
<evidence type="ECO:0000256" key="1">
    <source>
        <dbReference type="SAM" id="Coils"/>
    </source>
</evidence>
<dbReference type="RefSeq" id="WP_349240772.1">
    <property type="nucleotide sequence ID" value="NZ_JAVTTO010000001.1"/>
</dbReference>
<feature type="domain" description="RNA polymerase sigma-70 region 2" evidence="2">
    <location>
        <begin position="16"/>
        <end position="82"/>
    </location>
</feature>
<dbReference type="NCBIfam" id="TIGR02937">
    <property type="entry name" value="sigma70-ECF"/>
    <property type="match status" value="1"/>
</dbReference>
<sequence length="418" mass="48109">MKSSNQSQTVEHIFRHEYGKIVAILVHKFGAQSLEKIEDAVQNAFLKAMQIWGYKEVPKNPTAWLLRVASNGLIDVLRREKKVQKHDEIHTLLSGLSEDEKEVSLDTTVDDSQLKMIFACCNPSLPNESQLILSLKLIGGFSNKEISKALLKKEEAVAKSFTRAKKKFKESIKTLDIPIEMGLSSRINSVLKVLYLLFTEGYTASEGTVIIKRDICYEAIRLALLLTENKTTNISEVHALIALMCFHTSRFDARIDTNNELVDLEHQDRTLYNKELIQIGMRHLYQAKERRSSNPSYYLQAAISYYYCEAPSFEKIDWESVLLLYDLHLKYANSPLVQLNRIIPLYKVYGPKIGLETLVSMNREQKLNENALFYSIKAEMLKELDKFSEAKNALEKAIDLTKNEFQKKHLIRKLQKLR</sequence>
<dbReference type="PANTHER" id="PTHR47756">
    <property type="entry name" value="BLL6612 PROTEIN-RELATED"/>
    <property type="match status" value="1"/>
</dbReference>
<dbReference type="SUPFAM" id="SSF88659">
    <property type="entry name" value="Sigma3 and sigma4 domains of RNA polymerase sigma factors"/>
    <property type="match status" value="1"/>
</dbReference>
<accession>A0ABU3LCS5</accession>
<comment type="caution">
    <text evidence="4">The sequence shown here is derived from an EMBL/GenBank/DDBJ whole genome shotgun (WGS) entry which is preliminary data.</text>
</comment>
<dbReference type="EMBL" id="JAVTTO010000001">
    <property type="protein sequence ID" value="MDT7831529.1"/>
    <property type="molecule type" value="Genomic_DNA"/>
</dbReference>
<dbReference type="PANTHER" id="PTHR47756:SF2">
    <property type="entry name" value="BLL6612 PROTEIN"/>
    <property type="match status" value="1"/>
</dbReference>